<reference evidence="1 2" key="1">
    <citation type="submission" date="2019-11" db="EMBL/GenBank/DDBJ databases">
        <authorList>
            <person name="Holert J."/>
        </authorList>
    </citation>
    <scope>NUCLEOTIDE SEQUENCE [LARGE SCALE GENOMIC DNA]</scope>
    <source>
        <strain evidence="1">SB11_3</strain>
    </source>
</reference>
<sequence>MLVKIDLGIADNLAYSWSGRISEDDMLRVLTDIRNATADDRKISFYQEIHSFDGIELDALVEKIRLLFDISIRHFKTIVLVTDKKWMHKLALIEDRLFQNVSIQCFSSDKKADAHAFIKAQ</sequence>
<dbReference type="Pfam" id="PF11964">
    <property type="entry name" value="SpoIIAA-like"/>
    <property type="match status" value="1"/>
</dbReference>
<dbReference type="InterPro" id="IPR036513">
    <property type="entry name" value="STAS_dom_sf"/>
</dbReference>
<dbReference type="InterPro" id="IPR021866">
    <property type="entry name" value="SpoIIAA-like"/>
</dbReference>
<dbReference type="EMBL" id="CACSIO010000023">
    <property type="protein sequence ID" value="CAA0116856.1"/>
    <property type="molecule type" value="Genomic_DNA"/>
</dbReference>
<protein>
    <recommendedName>
        <fullName evidence="3">STAS/SEC14 domain-containing protein</fullName>
    </recommendedName>
</protein>
<dbReference type="SUPFAM" id="SSF52091">
    <property type="entry name" value="SpoIIaa-like"/>
    <property type="match status" value="1"/>
</dbReference>
<dbReference type="OrthoDB" id="7619266at2"/>
<accession>A0A5S9QFU3</accession>
<proteinExistence type="predicted"/>
<dbReference type="InterPro" id="IPR038396">
    <property type="entry name" value="SpoIIAA-like_sf"/>
</dbReference>
<keyword evidence="2" id="KW-1185">Reference proteome</keyword>
<dbReference type="Gene3D" id="3.40.50.10600">
    <property type="entry name" value="SpoIIaa-like domains"/>
    <property type="match status" value="1"/>
</dbReference>
<evidence type="ECO:0000313" key="1">
    <source>
        <dbReference type="EMBL" id="CAA0116856.1"/>
    </source>
</evidence>
<evidence type="ECO:0000313" key="2">
    <source>
        <dbReference type="Proteomes" id="UP000441399"/>
    </source>
</evidence>
<dbReference type="Proteomes" id="UP000441399">
    <property type="component" value="Unassembled WGS sequence"/>
</dbReference>
<name>A0A5S9QFU3_9GAMM</name>
<dbReference type="AlphaFoldDB" id="A0A5S9QFU3"/>
<gene>
    <name evidence="1" type="ORF">OPDIPICF_01959</name>
</gene>
<organism evidence="1 2">
    <name type="scientific">BD1-7 clade bacterium</name>
    <dbReference type="NCBI Taxonomy" id="2029982"/>
    <lineage>
        <taxon>Bacteria</taxon>
        <taxon>Pseudomonadati</taxon>
        <taxon>Pseudomonadota</taxon>
        <taxon>Gammaproteobacteria</taxon>
        <taxon>Cellvibrionales</taxon>
        <taxon>Spongiibacteraceae</taxon>
        <taxon>BD1-7 clade</taxon>
    </lineage>
</organism>
<evidence type="ECO:0008006" key="3">
    <source>
        <dbReference type="Google" id="ProtNLM"/>
    </source>
</evidence>